<evidence type="ECO:0000259" key="11">
    <source>
        <dbReference type="Pfam" id="PF23598"/>
    </source>
</evidence>
<keyword evidence="3" id="KW-0433">Leucine-rich repeat</keyword>
<sequence length="310" mass="34645">MNKQTNYFNENFSAMKRNIIGLCLVATFLVSFSSFADVSKSEKQALLELFKQTNGDKWNTSWDLNTSVDTWYGVTVKNNAVVKINLFHNNLSGAIPASIGDLTYLTELNLAFNQLTGELPSEISKLHRLSVLKIEMNRLKGSLPENLGEMVQLQELTAFNNFLSGTIPNSVGELKRLKVLNLSSNNFKGTIPNSIGSLENLETLGLFENSLEGTMPSEFGKLEKLKELVLANNQLNGAIPKEVGQLANLEIFQVQNNGFDSFEDINAIKTSSLLVFDFDKEKIQTSPKYKDIDSFMTRMADTKFEDDNDN</sequence>
<comment type="subcellular location">
    <subcellularLocation>
        <location evidence="2">Cell envelope</location>
    </subcellularLocation>
    <subcellularLocation>
        <location evidence="1">Membrane</location>
        <topology evidence="1">Single-pass membrane protein</topology>
    </subcellularLocation>
</comment>
<accession>A0A1W1ZCR5</accession>
<gene>
    <name evidence="12" type="ORF">SAMN05660703_1376</name>
</gene>
<evidence type="ECO:0000256" key="8">
    <source>
        <dbReference type="ARBA" id="ARBA00023136"/>
    </source>
</evidence>
<dbReference type="GO" id="GO:0051707">
    <property type="term" value="P:response to other organism"/>
    <property type="evidence" value="ECO:0007669"/>
    <property type="project" value="UniProtKB-ARBA"/>
</dbReference>
<feature type="domain" description="Disease resistance R13L4/SHOC-2-like LRR" evidence="11">
    <location>
        <begin position="94"/>
        <end position="184"/>
    </location>
</feature>
<evidence type="ECO:0000313" key="13">
    <source>
        <dbReference type="Proteomes" id="UP000192360"/>
    </source>
</evidence>
<dbReference type="Proteomes" id="UP000192360">
    <property type="component" value="Unassembled WGS sequence"/>
</dbReference>
<evidence type="ECO:0000256" key="5">
    <source>
        <dbReference type="ARBA" id="ARBA00022729"/>
    </source>
</evidence>
<keyword evidence="8" id="KW-0472">Membrane</keyword>
<evidence type="ECO:0000256" key="9">
    <source>
        <dbReference type="ARBA" id="ARBA00023180"/>
    </source>
</evidence>
<dbReference type="GO" id="GO:0006952">
    <property type="term" value="P:defense response"/>
    <property type="evidence" value="ECO:0007669"/>
    <property type="project" value="UniProtKB-ARBA"/>
</dbReference>
<dbReference type="InterPro" id="IPR055414">
    <property type="entry name" value="LRR_R13L4/SHOC2-like"/>
</dbReference>
<dbReference type="InterPro" id="IPR051848">
    <property type="entry name" value="PGIP"/>
</dbReference>
<evidence type="ECO:0000256" key="10">
    <source>
        <dbReference type="SAM" id="SignalP"/>
    </source>
</evidence>
<feature type="chain" id="PRO_5013207130" evidence="10">
    <location>
        <begin position="37"/>
        <end position="310"/>
    </location>
</feature>
<dbReference type="FunFam" id="3.80.10.10:FF:000453">
    <property type="entry name" value="Leucine-rich receptor-like protein kinase family protein"/>
    <property type="match status" value="1"/>
</dbReference>
<dbReference type="InterPro" id="IPR032675">
    <property type="entry name" value="LRR_dom_sf"/>
</dbReference>
<dbReference type="InterPro" id="IPR003591">
    <property type="entry name" value="Leu-rich_rpt_typical-subtyp"/>
</dbReference>
<dbReference type="SUPFAM" id="SSF52058">
    <property type="entry name" value="L domain-like"/>
    <property type="match status" value="1"/>
</dbReference>
<feature type="signal peptide" evidence="10">
    <location>
        <begin position="1"/>
        <end position="36"/>
    </location>
</feature>
<dbReference type="GO" id="GO:0016020">
    <property type="term" value="C:membrane"/>
    <property type="evidence" value="ECO:0007669"/>
    <property type="project" value="UniProtKB-SubCell"/>
</dbReference>
<dbReference type="STRING" id="504486.SAMN05660703_1376"/>
<name>A0A1W1ZCR5_9FLAO</name>
<keyword evidence="4" id="KW-0812">Transmembrane</keyword>
<evidence type="ECO:0000256" key="4">
    <source>
        <dbReference type="ARBA" id="ARBA00022692"/>
    </source>
</evidence>
<dbReference type="EMBL" id="FWXO01000001">
    <property type="protein sequence ID" value="SMC46214.1"/>
    <property type="molecule type" value="Genomic_DNA"/>
</dbReference>
<evidence type="ECO:0000256" key="1">
    <source>
        <dbReference type="ARBA" id="ARBA00004167"/>
    </source>
</evidence>
<dbReference type="SMART" id="SM00369">
    <property type="entry name" value="LRR_TYP"/>
    <property type="match status" value="3"/>
</dbReference>
<evidence type="ECO:0000256" key="7">
    <source>
        <dbReference type="ARBA" id="ARBA00022989"/>
    </source>
</evidence>
<proteinExistence type="predicted"/>
<dbReference type="PANTHER" id="PTHR48059:SF30">
    <property type="entry name" value="OS06G0587000 PROTEIN"/>
    <property type="match status" value="1"/>
</dbReference>
<dbReference type="FunFam" id="3.80.10.10:FF:000221">
    <property type="entry name" value="Leucine-rich repeat receptor-like protein kinase PXL1"/>
    <property type="match status" value="1"/>
</dbReference>
<dbReference type="InterPro" id="IPR001611">
    <property type="entry name" value="Leu-rich_rpt"/>
</dbReference>
<evidence type="ECO:0000313" key="12">
    <source>
        <dbReference type="EMBL" id="SMC46214.1"/>
    </source>
</evidence>
<dbReference type="AlphaFoldDB" id="A0A1W1ZCR5"/>
<keyword evidence="7" id="KW-1133">Transmembrane helix</keyword>
<dbReference type="Gene3D" id="3.80.10.10">
    <property type="entry name" value="Ribonuclease Inhibitor"/>
    <property type="match status" value="2"/>
</dbReference>
<dbReference type="Pfam" id="PF00560">
    <property type="entry name" value="LRR_1"/>
    <property type="match status" value="2"/>
</dbReference>
<dbReference type="PANTHER" id="PTHR48059">
    <property type="entry name" value="POLYGALACTURONASE INHIBITOR 1"/>
    <property type="match status" value="1"/>
</dbReference>
<reference evidence="13" key="1">
    <citation type="submission" date="2017-04" db="EMBL/GenBank/DDBJ databases">
        <authorList>
            <person name="Varghese N."/>
            <person name="Submissions S."/>
        </authorList>
    </citation>
    <scope>NUCLEOTIDE SEQUENCE [LARGE SCALE GENOMIC DNA]</scope>
    <source>
        <strain evidence="13">DSM 21164</strain>
    </source>
</reference>
<keyword evidence="5 10" id="KW-0732">Signal</keyword>
<dbReference type="Pfam" id="PF23598">
    <property type="entry name" value="LRR_14"/>
    <property type="match status" value="1"/>
</dbReference>
<keyword evidence="9" id="KW-0325">Glycoprotein</keyword>
<keyword evidence="6" id="KW-0677">Repeat</keyword>
<evidence type="ECO:0000256" key="6">
    <source>
        <dbReference type="ARBA" id="ARBA00022737"/>
    </source>
</evidence>
<keyword evidence="13" id="KW-1185">Reference proteome</keyword>
<evidence type="ECO:0000256" key="3">
    <source>
        <dbReference type="ARBA" id="ARBA00022614"/>
    </source>
</evidence>
<organism evidence="12 13">
    <name type="scientific">Cellulophaga tyrosinoxydans</name>
    <dbReference type="NCBI Taxonomy" id="504486"/>
    <lineage>
        <taxon>Bacteria</taxon>
        <taxon>Pseudomonadati</taxon>
        <taxon>Bacteroidota</taxon>
        <taxon>Flavobacteriia</taxon>
        <taxon>Flavobacteriales</taxon>
        <taxon>Flavobacteriaceae</taxon>
        <taxon>Cellulophaga</taxon>
    </lineage>
</organism>
<dbReference type="GO" id="GO:0030313">
    <property type="term" value="C:cell envelope"/>
    <property type="evidence" value="ECO:0007669"/>
    <property type="project" value="UniProtKB-SubCell"/>
</dbReference>
<protein>
    <submittedName>
        <fullName evidence="12">Leucine Rich Repeat</fullName>
    </submittedName>
</protein>
<evidence type="ECO:0000256" key="2">
    <source>
        <dbReference type="ARBA" id="ARBA00004196"/>
    </source>
</evidence>